<dbReference type="RefSeq" id="WP_120241401.1">
    <property type="nucleotide sequence ID" value="NZ_RAPQ01000012.1"/>
</dbReference>
<dbReference type="Proteomes" id="UP000284531">
    <property type="component" value="Unassembled WGS sequence"/>
</dbReference>
<organism evidence="2 3">
    <name type="scientific">Marinifilum flexuosum</name>
    <dbReference type="NCBI Taxonomy" id="1117708"/>
    <lineage>
        <taxon>Bacteria</taxon>
        <taxon>Pseudomonadati</taxon>
        <taxon>Bacteroidota</taxon>
        <taxon>Bacteroidia</taxon>
        <taxon>Marinilabiliales</taxon>
        <taxon>Marinifilaceae</taxon>
    </lineage>
</organism>
<evidence type="ECO:0000313" key="2">
    <source>
        <dbReference type="EMBL" id="RKD96744.1"/>
    </source>
</evidence>
<dbReference type="EMBL" id="RAPQ01000012">
    <property type="protein sequence ID" value="RKD96744.1"/>
    <property type="molecule type" value="Genomic_DNA"/>
</dbReference>
<dbReference type="Pfam" id="PF08281">
    <property type="entry name" value="Sigma70_r4_2"/>
    <property type="match status" value="1"/>
</dbReference>
<dbReference type="AlphaFoldDB" id="A0A419WMV6"/>
<dbReference type="InterPro" id="IPR013249">
    <property type="entry name" value="RNA_pol_sigma70_r4_t2"/>
</dbReference>
<sequence length="60" mass="6752">MTTHEKYKAMKKALGLTNADIAEIIGISPNSVKNQTQSSKELPTWAKSMIFVWEKLKADE</sequence>
<keyword evidence="3" id="KW-1185">Reference proteome</keyword>
<dbReference type="GO" id="GO:0003677">
    <property type="term" value="F:DNA binding"/>
    <property type="evidence" value="ECO:0007669"/>
    <property type="project" value="InterPro"/>
</dbReference>
<dbReference type="GO" id="GO:0006352">
    <property type="term" value="P:DNA-templated transcription initiation"/>
    <property type="evidence" value="ECO:0007669"/>
    <property type="project" value="InterPro"/>
</dbReference>
<evidence type="ECO:0000313" key="3">
    <source>
        <dbReference type="Proteomes" id="UP000284531"/>
    </source>
</evidence>
<protein>
    <submittedName>
        <fullName evidence="2">Sigma-70-like protein</fullName>
    </submittedName>
</protein>
<reference evidence="2 3" key="1">
    <citation type="submission" date="2018-09" db="EMBL/GenBank/DDBJ databases">
        <title>Genomic Encyclopedia of Archaeal and Bacterial Type Strains, Phase II (KMG-II): from individual species to whole genera.</title>
        <authorList>
            <person name="Goeker M."/>
        </authorList>
    </citation>
    <scope>NUCLEOTIDE SEQUENCE [LARGE SCALE GENOMIC DNA]</scope>
    <source>
        <strain evidence="2 3">DSM 21950</strain>
    </source>
</reference>
<dbReference type="OrthoDB" id="966100at2"/>
<proteinExistence type="predicted"/>
<name>A0A419WMV6_9BACT</name>
<evidence type="ECO:0000259" key="1">
    <source>
        <dbReference type="Pfam" id="PF08281"/>
    </source>
</evidence>
<feature type="domain" description="RNA polymerase sigma factor 70 region 4 type 2" evidence="1">
    <location>
        <begin position="10"/>
        <end position="37"/>
    </location>
</feature>
<gene>
    <name evidence="2" type="ORF">BXY64_3690</name>
</gene>
<dbReference type="GO" id="GO:0016987">
    <property type="term" value="F:sigma factor activity"/>
    <property type="evidence" value="ECO:0007669"/>
    <property type="project" value="InterPro"/>
</dbReference>
<dbReference type="InterPro" id="IPR010982">
    <property type="entry name" value="Lambda_DNA-bd_dom_sf"/>
</dbReference>
<comment type="caution">
    <text evidence="2">The sequence shown here is derived from an EMBL/GenBank/DDBJ whole genome shotgun (WGS) entry which is preliminary data.</text>
</comment>
<accession>A0A419WMV6</accession>
<dbReference type="Gene3D" id="1.10.260.40">
    <property type="entry name" value="lambda repressor-like DNA-binding domains"/>
    <property type="match status" value="1"/>
</dbReference>